<dbReference type="Proteomes" id="UP000813463">
    <property type="component" value="Chromosome 1"/>
</dbReference>
<evidence type="ECO:0000256" key="10">
    <source>
        <dbReference type="SAM" id="Phobius"/>
    </source>
</evidence>
<dbReference type="PANTHER" id="PTHR47955:SF19">
    <property type="entry name" value="CYTOCHROME P450 71A9-LIKE ISOFORM X1"/>
    <property type="match status" value="1"/>
</dbReference>
<dbReference type="AlphaFoldDB" id="A0A9R0KAC1"/>
<dbReference type="RefSeq" id="XP_021863483.1">
    <property type="nucleotide sequence ID" value="XM_022007791.2"/>
</dbReference>
<comment type="cofactor">
    <cofactor evidence="1 8">
        <name>heme</name>
        <dbReference type="ChEBI" id="CHEBI:30413"/>
    </cofactor>
</comment>
<dbReference type="CDD" id="cd11072">
    <property type="entry name" value="CYP71-like"/>
    <property type="match status" value="1"/>
</dbReference>
<evidence type="ECO:0000256" key="2">
    <source>
        <dbReference type="ARBA" id="ARBA00010617"/>
    </source>
</evidence>
<dbReference type="PRINTS" id="PR00385">
    <property type="entry name" value="P450"/>
</dbReference>
<dbReference type="GeneID" id="110802338"/>
<sequence length="501" mass="56707">MDFPQSLWCSLIFSIPLILLALLFKPSQKQLKLPPSPTKLPILGNLHQLFGDLPHICLQNLAKKHGPLMLLQLGSIPTLVISSAEVAGKIFKPHDLIFSSRPGLYAAKRLSYEFHDITFAPYGEYWREVRKITILELLCMKRVNSFRPVRNDEVNVVIESITRLGNVNLSELMLSLTNNVICRVAYGKKFDGSKSKSYEILKETERLLGELNIADYCPWVGWFLNKVNGVDVRLEKNFKELDEFYDEVIQEHIGGSRNSRDDHEDFVDVLLKLQKDPNQTIALNYNQIKGIITDMFIAGSDTSAATLVWIMSELMKNPTIMKKAQDEVRQIVKDKQRVEESDLPKFNYLKLVIKETLRLHPPVPLLVPRETTATCTIIGGYEIPAKTRVIINAKAIAMDPNVWHNPGPNVFEPERFLNSSIDYKGHDFELIPFGVGRRGCPGISFAVLLVELVLANLLFCFDWSLPEGVTRDDIDMVEAVGLTTHKKNPLLLLATPTTTNM</sequence>
<accession>A0A9R0KAC1</accession>
<dbReference type="InterPro" id="IPR036396">
    <property type="entry name" value="Cyt_P450_sf"/>
</dbReference>
<evidence type="ECO:0000313" key="12">
    <source>
        <dbReference type="RefSeq" id="XP_021863483.1"/>
    </source>
</evidence>
<evidence type="ECO:0000256" key="7">
    <source>
        <dbReference type="ARBA" id="ARBA00023033"/>
    </source>
</evidence>
<dbReference type="GO" id="GO:0005506">
    <property type="term" value="F:iron ion binding"/>
    <property type="evidence" value="ECO:0007669"/>
    <property type="project" value="InterPro"/>
</dbReference>
<dbReference type="GO" id="GO:0004497">
    <property type="term" value="F:monooxygenase activity"/>
    <property type="evidence" value="ECO:0007669"/>
    <property type="project" value="UniProtKB-KW"/>
</dbReference>
<evidence type="ECO:0000256" key="3">
    <source>
        <dbReference type="ARBA" id="ARBA00022617"/>
    </source>
</evidence>
<dbReference type="PRINTS" id="PR00463">
    <property type="entry name" value="EP450I"/>
</dbReference>
<name>A0A9R0KAC1_SPIOL</name>
<keyword evidence="3 8" id="KW-0349">Heme</keyword>
<organism evidence="11 12">
    <name type="scientific">Spinacia oleracea</name>
    <name type="common">Spinach</name>
    <dbReference type="NCBI Taxonomy" id="3562"/>
    <lineage>
        <taxon>Eukaryota</taxon>
        <taxon>Viridiplantae</taxon>
        <taxon>Streptophyta</taxon>
        <taxon>Embryophyta</taxon>
        <taxon>Tracheophyta</taxon>
        <taxon>Spermatophyta</taxon>
        <taxon>Magnoliopsida</taxon>
        <taxon>eudicotyledons</taxon>
        <taxon>Gunneridae</taxon>
        <taxon>Pentapetalae</taxon>
        <taxon>Caryophyllales</taxon>
        <taxon>Chenopodiaceae</taxon>
        <taxon>Chenopodioideae</taxon>
        <taxon>Anserineae</taxon>
        <taxon>Spinacia</taxon>
    </lineage>
</organism>
<protein>
    <submittedName>
        <fullName evidence="12">Cytochrome P450 71A9-like isoform X2</fullName>
    </submittedName>
</protein>
<feature type="binding site" description="axial binding residue" evidence="8">
    <location>
        <position position="440"/>
    </location>
    <ligand>
        <name>heme</name>
        <dbReference type="ChEBI" id="CHEBI:30413"/>
    </ligand>
    <ligandPart>
        <name>Fe</name>
        <dbReference type="ChEBI" id="CHEBI:18248"/>
    </ligandPart>
</feature>
<keyword evidence="4 8" id="KW-0479">Metal-binding</keyword>
<dbReference type="FunFam" id="1.10.630.10:FF:000011">
    <property type="entry name" value="Cytochrome P450 83B1"/>
    <property type="match status" value="1"/>
</dbReference>
<dbReference type="SUPFAM" id="SSF48264">
    <property type="entry name" value="Cytochrome P450"/>
    <property type="match status" value="1"/>
</dbReference>
<dbReference type="PANTHER" id="PTHR47955">
    <property type="entry name" value="CYTOCHROME P450 FAMILY 71 PROTEIN"/>
    <property type="match status" value="1"/>
</dbReference>
<gene>
    <name evidence="12" type="primary">LOC110802338</name>
</gene>
<keyword evidence="5 9" id="KW-0560">Oxidoreductase</keyword>
<dbReference type="InterPro" id="IPR002401">
    <property type="entry name" value="Cyt_P450_E_grp-I"/>
</dbReference>
<keyword evidence="10" id="KW-0812">Transmembrane</keyword>
<dbReference type="Pfam" id="PF00067">
    <property type="entry name" value="p450"/>
    <property type="match status" value="1"/>
</dbReference>
<evidence type="ECO:0000256" key="8">
    <source>
        <dbReference type="PIRSR" id="PIRSR602401-1"/>
    </source>
</evidence>
<keyword evidence="10" id="KW-0472">Membrane</keyword>
<keyword evidence="11" id="KW-1185">Reference proteome</keyword>
<keyword evidence="10" id="KW-1133">Transmembrane helix</keyword>
<evidence type="ECO:0000256" key="4">
    <source>
        <dbReference type="ARBA" id="ARBA00022723"/>
    </source>
</evidence>
<dbReference type="PROSITE" id="PS00086">
    <property type="entry name" value="CYTOCHROME_P450"/>
    <property type="match status" value="1"/>
</dbReference>
<comment type="similarity">
    <text evidence="2 9">Belongs to the cytochrome P450 family.</text>
</comment>
<evidence type="ECO:0000256" key="1">
    <source>
        <dbReference type="ARBA" id="ARBA00001971"/>
    </source>
</evidence>
<keyword evidence="6 8" id="KW-0408">Iron</keyword>
<evidence type="ECO:0000256" key="6">
    <source>
        <dbReference type="ARBA" id="ARBA00023004"/>
    </source>
</evidence>
<keyword evidence="7 9" id="KW-0503">Monooxygenase</keyword>
<dbReference type="Gene3D" id="1.10.630.10">
    <property type="entry name" value="Cytochrome P450"/>
    <property type="match status" value="1"/>
</dbReference>
<evidence type="ECO:0000256" key="9">
    <source>
        <dbReference type="RuleBase" id="RU000461"/>
    </source>
</evidence>
<feature type="transmembrane region" description="Helical" evidence="10">
    <location>
        <begin position="7"/>
        <end position="24"/>
    </location>
</feature>
<dbReference type="InterPro" id="IPR017972">
    <property type="entry name" value="Cyt_P450_CS"/>
</dbReference>
<reference evidence="12" key="2">
    <citation type="submission" date="2025-08" db="UniProtKB">
        <authorList>
            <consortium name="RefSeq"/>
        </authorList>
    </citation>
    <scope>IDENTIFICATION</scope>
    <source>
        <tissue evidence="12">Leaf</tissue>
    </source>
</reference>
<dbReference type="InterPro" id="IPR001128">
    <property type="entry name" value="Cyt_P450"/>
</dbReference>
<evidence type="ECO:0000256" key="5">
    <source>
        <dbReference type="ARBA" id="ARBA00023002"/>
    </source>
</evidence>
<evidence type="ECO:0000313" key="11">
    <source>
        <dbReference type="Proteomes" id="UP000813463"/>
    </source>
</evidence>
<dbReference type="GO" id="GO:0020037">
    <property type="term" value="F:heme binding"/>
    <property type="evidence" value="ECO:0007669"/>
    <property type="project" value="InterPro"/>
</dbReference>
<dbReference type="GO" id="GO:0016705">
    <property type="term" value="F:oxidoreductase activity, acting on paired donors, with incorporation or reduction of molecular oxygen"/>
    <property type="evidence" value="ECO:0007669"/>
    <property type="project" value="InterPro"/>
</dbReference>
<reference evidence="11" key="1">
    <citation type="journal article" date="2021" name="Nat. Commun.">
        <title>Genomic analyses provide insights into spinach domestication and the genetic basis of agronomic traits.</title>
        <authorList>
            <person name="Cai X."/>
            <person name="Sun X."/>
            <person name="Xu C."/>
            <person name="Sun H."/>
            <person name="Wang X."/>
            <person name="Ge C."/>
            <person name="Zhang Z."/>
            <person name="Wang Q."/>
            <person name="Fei Z."/>
            <person name="Jiao C."/>
            <person name="Wang Q."/>
        </authorList>
    </citation>
    <scope>NUCLEOTIDE SEQUENCE [LARGE SCALE GENOMIC DNA]</scope>
    <source>
        <strain evidence="11">cv. Varoflay</strain>
    </source>
</reference>
<proteinExistence type="inferred from homology"/>